<dbReference type="PANTHER" id="PTHR34239:SF2">
    <property type="entry name" value="TRANSPOSABLE ELEMENT P TRANSPOSASE_THAP9 CONSERVED DOMAIN-CONTAINING PROTEIN"/>
    <property type="match status" value="1"/>
</dbReference>
<evidence type="ECO:0000256" key="1">
    <source>
        <dbReference type="SAM" id="MobiDB-lite"/>
    </source>
</evidence>
<feature type="compositionally biased region" description="Basic and acidic residues" evidence="1">
    <location>
        <begin position="8"/>
        <end position="17"/>
    </location>
</feature>
<evidence type="ECO:0000313" key="2">
    <source>
        <dbReference type="EMBL" id="KAH3839828.1"/>
    </source>
</evidence>
<keyword evidence="3" id="KW-1185">Reference proteome</keyword>
<evidence type="ECO:0000313" key="3">
    <source>
        <dbReference type="Proteomes" id="UP000828390"/>
    </source>
</evidence>
<sequence length="144" mass="16041">MEQYGEYCDEKKCDDPLHGMVTEGDGPSASANVSTKRSSTSDPDCNNNNPTSECHSQTMFKGHKECSVNNDGVLAQNINKLFDEGIDDGQYAKLTKYEINTRPENCDGLVVTKMNQLIWDAISPTARTRDKKMQNIETSISLRN</sequence>
<feature type="region of interest" description="Disordered" evidence="1">
    <location>
        <begin position="1"/>
        <end position="51"/>
    </location>
</feature>
<proteinExistence type="predicted"/>
<gene>
    <name evidence="2" type="ORF">DPMN_113265</name>
</gene>
<name>A0A9D4KH84_DREPO</name>
<protein>
    <submittedName>
        <fullName evidence="2">Uncharacterized protein</fullName>
    </submittedName>
</protein>
<dbReference type="EMBL" id="JAIWYP010000004">
    <property type="protein sequence ID" value="KAH3839828.1"/>
    <property type="molecule type" value="Genomic_DNA"/>
</dbReference>
<accession>A0A9D4KH84</accession>
<reference evidence="2" key="1">
    <citation type="journal article" date="2019" name="bioRxiv">
        <title>The Genome of the Zebra Mussel, Dreissena polymorpha: A Resource for Invasive Species Research.</title>
        <authorList>
            <person name="McCartney M.A."/>
            <person name="Auch B."/>
            <person name="Kono T."/>
            <person name="Mallez S."/>
            <person name="Zhang Y."/>
            <person name="Obille A."/>
            <person name="Becker A."/>
            <person name="Abrahante J.E."/>
            <person name="Garbe J."/>
            <person name="Badalamenti J.P."/>
            <person name="Herman A."/>
            <person name="Mangelson H."/>
            <person name="Liachko I."/>
            <person name="Sullivan S."/>
            <person name="Sone E.D."/>
            <person name="Koren S."/>
            <person name="Silverstein K.A.T."/>
            <person name="Beckman K.B."/>
            <person name="Gohl D.M."/>
        </authorList>
    </citation>
    <scope>NUCLEOTIDE SEQUENCE</scope>
    <source>
        <strain evidence="2">Duluth1</strain>
        <tissue evidence="2">Whole animal</tissue>
    </source>
</reference>
<reference evidence="2" key="2">
    <citation type="submission" date="2020-11" db="EMBL/GenBank/DDBJ databases">
        <authorList>
            <person name="McCartney M.A."/>
            <person name="Auch B."/>
            <person name="Kono T."/>
            <person name="Mallez S."/>
            <person name="Becker A."/>
            <person name="Gohl D.M."/>
            <person name="Silverstein K.A.T."/>
            <person name="Koren S."/>
            <person name="Bechman K.B."/>
            <person name="Herman A."/>
            <person name="Abrahante J.E."/>
            <person name="Garbe J."/>
        </authorList>
    </citation>
    <scope>NUCLEOTIDE SEQUENCE</scope>
    <source>
        <strain evidence="2">Duluth1</strain>
        <tissue evidence="2">Whole animal</tissue>
    </source>
</reference>
<dbReference type="AlphaFoldDB" id="A0A9D4KH84"/>
<feature type="compositionally biased region" description="Polar residues" evidence="1">
    <location>
        <begin position="29"/>
        <end position="51"/>
    </location>
</feature>
<dbReference type="Proteomes" id="UP000828390">
    <property type="component" value="Unassembled WGS sequence"/>
</dbReference>
<organism evidence="2 3">
    <name type="scientific">Dreissena polymorpha</name>
    <name type="common">Zebra mussel</name>
    <name type="synonym">Mytilus polymorpha</name>
    <dbReference type="NCBI Taxonomy" id="45954"/>
    <lineage>
        <taxon>Eukaryota</taxon>
        <taxon>Metazoa</taxon>
        <taxon>Spiralia</taxon>
        <taxon>Lophotrochozoa</taxon>
        <taxon>Mollusca</taxon>
        <taxon>Bivalvia</taxon>
        <taxon>Autobranchia</taxon>
        <taxon>Heteroconchia</taxon>
        <taxon>Euheterodonta</taxon>
        <taxon>Imparidentia</taxon>
        <taxon>Neoheterodontei</taxon>
        <taxon>Myida</taxon>
        <taxon>Dreissenoidea</taxon>
        <taxon>Dreissenidae</taxon>
        <taxon>Dreissena</taxon>
    </lineage>
</organism>
<dbReference type="PANTHER" id="PTHR34239">
    <property type="entry name" value="APPLE DOMAIN-CONTAINING PROTEIN"/>
    <property type="match status" value="1"/>
</dbReference>
<comment type="caution">
    <text evidence="2">The sequence shown here is derived from an EMBL/GenBank/DDBJ whole genome shotgun (WGS) entry which is preliminary data.</text>
</comment>